<accession>A0ACC6SDY0</accession>
<organism evidence="1 2">
    <name type="scientific">Robertmurraya yapensis</name>
    <name type="common">ex Hitch et al 2024</name>
    <dbReference type="NCBI Taxonomy" id="3133160"/>
    <lineage>
        <taxon>Bacteria</taxon>
        <taxon>Bacillati</taxon>
        <taxon>Bacillota</taxon>
        <taxon>Bacilli</taxon>
        <taxon>Bacillales</taxon>
        <taxon>Bacillaceae</taxon>
        <taxon>Robertmurraya</taxon>
    </lineage>
</organism>
<keyword evidence="2" id="KW-1185">Reference proteome</keyword>
<sequence>MSLLDLMPLGIAGAIVILVLIGFYKVFVKKRNVTNFYTPFDEITGQSPIEFHEEQVILAEDEDQGDDKDKNRPLHGG</sequence>
<evidence type="ECO:0000313" key="1">
    <source>
        <dbReference type="EMBL" id="MEQ2528297.1"/>
    </source>
</evidence>
<proteinExistence type="predicted"/>
<name>A0ACC6SDY0_9BACI</name>
<reference evidence="1" key="1">
    <citation type="submission" date="2024-03" db="EMBL/GenBank/DDBJ databases">
        <title>Human intestinal bacterial collection.</title>
        <authorList>
            <person name="Pauvert C."/>
            <person name="Hitch T.C.A."/>
            <person name="Clavel T."/>
        </authorList>
    </citation>
    <scope>NUCLEOTIDE SEQUENCE</scope>
    <source>
        <strain evidence="1">CLA-AA-H227</strain>
    </source>
</reference>
<gene>
    <name evidence="1" type="ORF">WMO40_16545</name>
</gene>
<evidence type="ECO:0000313" key="2">
    <source>
        <dbReference type="Proteomes" id="UP001439875"/>
    </source>
</evidence>
<comment type="caution">
    <text evidence="1">The sequence shown here is derived from an EMBL/GenBank/DDBJ whole genome shotgun (WGS) entry which is preliminary data.</text>
</comment>
<protein>
    <submittedName>
        <fullName evidence="1">DUF3951 domain-containing protein</fullName>
    </submittedName>
</protein>
<dbReference type="Proteomes" id="UP001439875">
    <property type="component" value="Unassembled WGS sequence"/>
</dbReference>
<dbReference type="EMBL" id="JBBMEW010000016">
    <property type="protein sequence ID" value="MEQ2528297.1"/>
    <property type="molecule type" value="Genomic_DNA"/>
</dbReference>